<dbReference type="GO" id="GO:0004659">
    <property type="term" value="F:prenyltransferase activity"/>
    <property type="evidence" value="ECO:0007669"/>
    <property type="project" value="InterPro"/>
</dbReference>
<protein>
    <submittedName>
        <fullName evidence="7">Polyprenyl synthase</fullName>
    </submittedName>
</protein>
<comment type="caution">
    <text evidence="7">The sequence shown here is derived from an EMBL/GenBank/DDBJ whole genome shotgun (WGS) entry which is preliminary data.</text>
</comment>
<evidence type="ECO:0000256" key="1">
    <source>
        <dbReference type="ARBA" id="ARBA00001946"/>
    </source>
</evidence>
<dbReference type="Pfam" id="PF00348">
    <property type="entry name" value="polyprenyl_synt"/>
    <property type="match status" value="1"/>
</dbReference>
<gene>
    <name evidence="7" type="ORF">FC43_GL001763</name>
</gene>
<dbReference type="PROSITE" id="PS00444">
    <property type="entry name" value="POLYPRENYL_SYNTHASE_2"/>
    <property type="match status" value="1"/>
</dbReference>
<dbReference type="Proteomes" id="UP000050816">
    <property type="component" value="Unassembled WGS sequence"/>
</dbReference>
<dbReference type="InterPro" id="IPR000092">
    <property type="entry name" value="Polyprenyl_synt"/>
</dbReference>
<keyword evidence="5" id="KW-0460">Magnesium</keyword>
<evidence type="ECO:0000256" key="3">
    <source>
        <dbReference type="ARBA" id="ARBA00022679"/>
    </source>
</evidence>
<dbReference type="AlphaFoldDB" id="A0A0R1U9Y1"/>
<dbReference type="InterPro" id="IPR008949">
    <property type="entry name" value="Isoprenoid_synthase_dom_sf"/>
</dbReference>
<evidence type="ECO:0000256" key="6">
    <source>
        <dbReference type="RuleBase" id="RU004466"/>
    </source>
</evidence>
<reference evidence="7 8" key="1">
    <citation type="journal article" date="2015" name="Genome Announc.">
        <title>Expanding the biotechnology potential of lactobacilli through comparative genomics of 213 strains and associated genera.</title>
        <authorList>
            <person name="Sun Z."/>
            <person name="Harris H.M."/>
            <person name="McCann A."/>
            <person name="Guo C."/>
            <person name="Argimon S."/>
            <person name="Zhang W."/>
            <person name="Yang X."/>
            <person name="Jeffery I.B."/>
            <person name="Cooney J.C."/>
            <person name="Kagawa T.F."/>
            <person name="Liu W."/>
            <person name="Song Y."/>
            <person name="Salvetti E."/>
            <person name="Wrobel A."/>
            <person name="Rasinkangas P."/>
            <person name="Parkhill J."/>
            <person name="Rea M.C."/>
            <person name="O'Sullivan O."/>
            <person name="Ritari J."/>
            <person name="Douillard F.P."/>
            <person name="Paul Ross R."/>
            <person name="Yang R."/>
            <person name="Briner A.E."/>
            <person name="Felis G.E."/>
            <person name="de Vos W.M."/>
            <person name="Barrangou R."/>
            <person name="Klaenhammer T.R."/>
            <person name="Caufield P.W."/>
            <person name="Cui Y."/>
            <person name="Zhang H."/>
            <person name="O'Toole P.W."/>
        </authorList>
    </citation>
    <scope>NUCLEOTIDE SEQUENCE [LARGE SCALE GENOMIC DNA]</scope>
    <source>
        <strain evidence="7 8">DSM 15946</strain>
    </source>
</reference>
<evidence type="ECO:0000256" key="2">
    <source>
        <dbReference type="ARBA" id="ARBA00006706"/>
    </source>
</evidence>
<dbReference type="RefSeq" id="WP_056955008.1">
    <property type="nucleotide sequence ID" value="NZ_AZFK01000047.1"/>
</dbReference>
<keyword evidence="3 6" id="KW-0808">Transferase</keyword>
<keyword evidence="4" id="KW-0479">Metal-binding</keyword>
<dbReference type="PANTHER" id="PTHR12001:SF69">
    <property type="entry name" value="ALL TRANS-POLYPRENYL-DIPHOSPHATE SYNTHASE PDSS1"/>
    <property type="match status" value="1"/>
</dbReference>
<dbReference type="SUPFAM" id="SSF48576">
    <property type="entry name" value="Terpenoid synthases"/>
    <property type="match status" value="1"/>
</dbReference>
<name>A0A0R1U9Y1_9LACO</name>
<sequence length="323" mass="35685">MQQAYFRYYPQLKPNLTAVSELIGDRLTVRYAQLEPALQQMAQQGGKFLRPAFLLLFAGLHEHPVTEQQLKAAASIEILHMATLIHDDIIDDAPKRRGHASLQATFGKDVAVYAGDYLFTVFFDLITETVANTRFLTVNARIMKRILNGELGQMGDRFKLDQSLLGYLRNVNGKTAALFSLAAEEGAFLGGATQKEIQLAKRIGQNIGIAFQILDDILDYTGHHLNKPILKDLATGVYSLPLLLVLPTHQAELTPYLTQQAQMTPADIKAVQQIVKQAGGVQAAQTLAAKFTAKAEAELAQLPPSASRRALQKIIEQLLKRTR</sequence>
<evidence type="ECO:0000313" key="8">
    <source>
        <dbReference type="Proteomes" id="UP000050816"/>
    </source>
</evidence>
<evidence type="ECO:0000256" key="4">
    <source>
        <dbReference type="ARBA" id="ARBA00022723"/>
    </source>
</evidence>
<dbReference type="CDD" id="cd00685">
    <property type="entry name" value="Trans_IPPS_HT"/>
    <property type="match status" value="1"/>
</dbReference>
<evidence type="ECO:0000313" key="7">
    <source>
        <dbReference type="EMBL" id="KRL89428.1"/>
    </source>
</evidence>
<comment type="similarity">
    <text evidence="2 6">Belongs to the FPP/GGPP synthase family.</text>
</comment>
<evidence type="ECO:0000256" key="5">
    <source>
        <dbReference type="ARBA" id="ARBA00022842"/>
    </source>
</evidence>
<dbReference type="SFLD" id="SFLDS00005">
    <property type="entry name" value="Isoprenoid_Synthase_Type_I"/>
    <property type="match status" value="1"/>
</dbReference>
<dbReference type="Gene3D" id="1.10.600.10">
    <property type="entry name" value="Farnesyl Diphosphate Synthase"/>
    <property type="match status" value="1"/>
</dbReference>
<dbReference type="GO" id="GO:0046872">
    <property type="term" value="F:metal ion binding"/>
    <property type="evidence" value="ECO:0007669"/>
    <property type="project" value="UniProtKB-KW"/>
</dbReference>
<dbReference type="InterPro" id="IPR033749">
    <property type="entry name" value="Polyprenyl_synt_CS"/>
</dbReference>
<dbReference type="EMBL" id="AZFK01000047">
    <property type="protein sequence ID" value="KRL89428.1"/>
    <property type="molecule type" value="Genomic_DNA"/>
</dbReference>
<dbReference type="PROSITE" id="PS00723">
    <property type="entry name" value="POLYPRENYL_SYNTHASE_1"/>
    <property type="match status" value="1"/>
</dbReference>
<dbReference type="GO" id="GO:0008299">
    <property type="term" value="P:isoprenoid biosynthetic process"/>
    <property type="evidence" value="ECO:0007669"/>
    <property type="project" value="InterPro"/>
</dbReference>
<dbReference type="PATRIC" id="fig|1423760.3.peg.1838"/>
<organism evidence="7 8">
    <name type="scientific">Limosilactobacillus ingluviei DSM 15946</name>
    <dbReference type="NCBI Taxonomy" id="1423760"/>
    <lineage>
        <taxon>Bacteria</taxon>
        <taxon>Bacillati</taxon>
        <taxon>Bacillota</taxon>
        <taxon>Bacilli</taxon>
        <taxon>Lactobacillales</taxon>
        <taxon>Lactobacillaceae</taxon>
        <taxon>Limosilactobacillus</taxon>
    </lineage>
</organism>
<proteinExistence type="inferred from homology"/>
<dbReference type="PANTHER" id="PTHR12001">
    <property type="entry name" value="GERANYLGERANYL PYROPHOSPHATE SYNTHASE"/>
    <property type="match status" value="1"/>
</dbReference>
<comment type="cofactor">
    <cofactor evidence="1">
        <name>Mg(2+)</name>
        <dbReference type="ChEBI" id="CHEBI:18420"/>
    </cofactor>
</comment>
<accession>A0A0R1U9Y1</accession>